<reference evidence="9 10" key="1">
    <citation type="submission" date="2017-01" db="EMBL/GenBank/DDBJ databases">
        <authorList>
            <person name="Mah S.A."/>
            <person name="Swanson W.J."/>
            <person name="Moy G.W."/>
            <person name="Vacquier V.D."/>
        </authorList>
    </citation>
    <scope>NUCLEOTIDE SEQUENCE [LARGE SCALE GENOMIC DNA]</scope>
    <source>
        <strain evidence="9 10">NIO-1016</strain>
    </source>
</reference>
<evidence type="ECO:0000313" key="10">
    <source>
        <dbReference type="Proteomes" id="UP000186385"/>
    </source>
</evidence>
<reference evidence="11" key="2">
    <citation type="submission" date="2017-03" db="EMBL/GenBank/DDBJ databases">
        <title>Bacillus sp. V-88(T) DSM27956, whole genome shotgun sequencing project.</title>
        <authorList>
            <person name="Dastager S.G."/>
            <person name="Neurgaonkar P.S."/>
            <person name="Dharne M.S."/>
        </authorList>
    </citation>
    <scope>NUCLEOTIDE SEQUENCE [LARGE SCALE GENOMIC DNA]</scope>
    <source>
        <strain evidence="11">DSM 25145</strain>
    </source>
</reference>
<evidence type="ECO:0000259" key="7">
    <source>
        <dbReference type="PROSITE" id="PS50206"/>
    </source>
</evidence>
<evidence type="ECO:0000256" key="5">
    <source>
        <dbReference type="ARBA" id="ARBA00023002"/>
    </source>
</evidence>
<dbReference type="InterPro" id="IPR001763">
    <property type="entry name" value="Rhodanese-like_dom"/>
</dbReference>
<sequence>MSKKIVIVGGVAGGATAAARISRLDKQAHVVVFERGDHVSYANCGLPYYIGGVIKERDALFVQTKEKLTARYGFDIRALTEVTAINRDQKTVSAKNLATGETYEERYDVLVLSPGAKPVVPPIPGINEAANAFTLRNVPDTDKIHDFIEKKKPQNAVIIGGGFIGVEMAESLRERHLNVTLIEKQEQVMAPLDPELAALVHDQLRLNDVNLVLGKGVSAFEQEGTVLTLEDGTKLQSDLTILAIGVRPENELAKAAGLDIGETGGIVVNQFLQTKDEAIYAIGDAIEVMDRVSGRSVHIPLAWPANRQGRIVADNIFGKKTPYKGTMGTGIAKVFDVAAAATGNNEKTLKKYGIKYAAVHIHPSSNAGYYPGGMPLAMKLTFDPENGTIFGAQAVGAKGADKRIDVIATAIAGGLTVHDLQDLELAYAPPFSSAKDPVNMLGYAAANIVDGEVQPVYAQEVDRIVQNGGLLIDVRDPMERDAGFIEGSVNIPLNDLKDRLAEVPKDKPVYVSCQVGMRGYLASTLLRQEGYDVHNVSGGYKTYAAMKRDEKAKSDQVKITAEPVKESTGGQKMAVNIEGPITATEVLDCAGLQCPGPIAQVFKKMGDLTDGDVLEVKVTDPGFIPDAKAWCDKTGNTYLKHEKMNGMTHVYLQKGSEQPIAAGSNEPAGTKGATMIVFDQDLDKAIASFIIATGAAAMGKPVTMFFTFWGLNVLRKDDIHVGDKDFMDKMFGKMMPKGTKKLPISNMNMGGMGAKMIRQVMENKNVDSLETLMKNAMGMGVNIVACAMSMDVMGIREEELIEGVEIGGVASYLGKAEDSNINLFI</sequence>
<dbReference type="EMBL" id="FTLX01000001">
    <property type="protein sequence ID" value="SIP93808.1"/>
    <property type="molecule type" value="Genomic_DNA"/>
</dbReference>
<dbReference type="SUPFAM" id="SSF75169">
    <property type="entry name" value="DsrEFH-like"/>
    <property type="match status" value="1"/>
</dbReference>
<reference evidence="8" key="3">
    <citation type="submission" date="2017-03" db="EMBL/GenBank/DDBJ databases">
        <authorList>
            <person name="Dastager S.G."/>
            <person name="Neurgaonkar P.S."/>
            <person name="Dharne M.S."/>
        </authorList>
    </citation>
    <scope>NUCLEOTIDE SEQUENCE</scope>
    <source>
        <strain evidence="8">DSM 25145</strain>
    </source>
</reference>
<dbReference type="Gene3D" id="3.50.50.60">
    <property type="entry name" value="FAD/NAD(P)-binding domain"/>
    <property type="match status" value="2"/>
</dbReference>
<dbReference type="Pfam" id="PF02852">
    <property type="entry name" value="Pyr_redox_dim"/>
    <property type="match status" value="1"/>
</dbReference>
<evidence type="ECO:0000313" key="8">
    <source>
        <dbReference type="EMBL" id="OXS80102.1"/>
    </source>
</evidence>
<evidence type="ECO:0000256" key="6">
    <source>
        <dbReference type="ARBA" id="ARBA00023284"/>
    </source>
</evidence>
<dbReference type="Proteomes" id="UP000215545">
    <property type="component" value="Unassembled WGS sequence"/>
</dbReference>
<dbReference type="Gene3D" id="3.30.110.40">
    <property type="entry name" value="TusA-like domain"/>
    <property type="match status" value="1"/>
</dbReference>
<dbReference type="InterPro" id="IPR032836">
    <property type="entry name" value="DsrE2-like"/>
</dbReference>
<dbReference type="SUPFAM" id="SSF64307">
    <property type="entry name" value="SirA-like"/>
    <property type="match status" value="1"/>
</dbReference>
<dbReference type="Proteomes" id="UP000186385">
    <property type="component" value="Unassembled WGS sequence"/>
</dbReference>
<gene>
    <name evidence="8" type="ORF">B1B05_01065</name>
    <name evidence="9" type="ORF">SAMN05443094_101221</name>
</gene>
<proteinExistence type="inferred from homology"/>
<feature type="domain" description="Rhodanese" evidence="7">
    <location>
        <begin position="465"/>
        <end position="552"/>
    </location>
</feature>
<comment type="cofactor">
    <cofactor evidence="1">
        <name>FAD</name>
        <dbReference type="ChEBI" id="CHEBI:57692"/>
    </cofactor>
</comment>
<comment type="similarity">
    <text evidence="2">Belongs to the class-III pyridine nucleotide-disulfide oxidoreductase family.</text>
</comment>
<dbReference type="AlphaFoldDB" id="A0A1N6NNU2"/>
<evidence type="ECO:0000256" key="1">
    <source>
        <dbReference type="ARBA" id="ARBA00001974"/>
    </source>
</evidence>
<dbReference type="PANTHER" id="PTHR43429:SF1">
    <property type="entry name" value="NAD(P)H SULFUR OXIDOREDUCTASE (COA-DEPENDENT)"/>
    <property type="match status" value="1"/>
</dbReference>
<keyword evidence="6" id="KW-0676">Redox-active center</keyword>
<dbReference type="InterPro" id="IPR036868">
    <property type="entry name" value="TusA-like_sf"/>
</dbReference>
<evidence type="ECO:0000313" key="9">
    <source>
        <dbReference type="EMBL" id="SIP93808.1"/>
    </source>
</evidence>
<name>A0A1N6NNU2_9BACI</name>
<dbReference type="EMBL" id="MWSK01000001">
    <property type="protein sequence ID" value="OXS80102.1"/>
    <property type="molecule type" value="Genomic_DNA"/>
</dbReference>
<organism evidence="9 10">
    <name type="scientific">Domibacillus enclensis</name>
    <dbReference type="NCBI Taxonomy" id="1017273"/>
    <lineage>
        <taxon>Bacteria</taxon>
        <taxon>Bacillati</taxon>
        <taxon>Bacillota</taxon>
        <taxon>Bacilli</taxon>
        <taxon>Bacillales</taxon>
        <taxon>Bacillaceae</taxon>
        <taxon>Domibacillus</taxon>
    </lineage>
</organism>
<keyword evidence="3" id="KW-0285">Flavoprotein</keyword>
<dbReference type="InterPro" id="IPR004099">
    <property type="entry name" value="Pyr_nucl-diS_OxRdtase_dimer"/>
</dbReference>
<dbReference type="CDD" id="cd01524">
    <property type="entry name" value="RHOD_Pyr_redox"/>
    <property type="match status" value="1"/>
</dbReference>
<dbReference type="Pfam" id="PF00581">
    <property type="entry name" value="Rhodanese"/>
    <property type="match status" value="1"/>
</dbReference>
<dbReference type="PANTHER" id="PTHR43429">
    <property type="entry name" value="PYRIDINE NUCLEOTIDE-DISULFIDE OXIDOREDUCTASE DOMAIN-CONTAINING"/>
    <property type="match status" value="1"/>
</dbReference>
<dbReference type="OrthoDB" id="9802028at2"/>
<dbReference type="InterPro" id="IPR036188">
    <property type="entry name" value="FAD/NAD-bd_sf"/>
</dbReference>
<evidence type="ECO:0000256" key="4">
    <source>
        <dbReference type="ARBA" id="ARBA00022827"/>
    </source>
</evidence>
<dbReference type="InterPro" id="IPR016156">
    <property type="entry name" value="FAD/NAD-linked_Rdtase_dimer_sf"/>
</dbReference>
<keyword evidence="11" id="KW-1185">Reference proteome</keyword>
<dbReference type="InterPro" id="IPR001455">
    <property type="entry name" value="TusA-like"/>
</dbReference>
<dbReference type="Pfam" id="PF07992">
    <property type="entry name" value="Pyr_redox_2"/>
    <property type="match status" value="1"/>
</dbReference>
<keyword evidence="4" id="KW-0274">FAD</keyword>
<dbReference type="SUPFAM" id="SSF52821">
    <property type="entry name" value="Rhodanese/Cell cycle control phosphatase"/>
    <property type="match status" value="1"/>
</dbReference>
<dbReference type="InterPro" id="IPR036873">
    <property type="entry name" value="Rhodanese-like_dom_sf"/>
</dbReference>
<dbReference type="InterPro" id="IPR023753">
    <property type="entry name" value="FAD/NAD-binding_dom"/>
</dbReference>
<evidence type="ECO:0000256" key="2">
    <source>
        <dbReference type="ARBA" id="ARBA00009130"/>
    </source>
</evidence>
<dbReference type="STRING" id="1017273.SAMN05443094_101221"/>
<dbReference type="InterPro" id="IPR050260">
    <property type="entry name" value="FAD-bd_OxRdtase"/>
</dbReference>
<dbReference type="SUPFAM" id="SSF51905">
    <property type="entry name" value="FAD/NAD(P)-binding domain"/>
    <property type="match status" value="2"/>
</dbReference>
<dbReference type="PROSITE" id="PS50206">
    <property type="entry name" value="RHODANESE_3"/>
    <property type="match status" value="1"/>
</dbReference>
<accession>A0A1N6NNU2</accession>
<dbReference type="NCBIfam" id="NF010037">
    <property type="entry name" value="PRK13512.1"/>
    <property type="match status" value="1"/>
</dbReference>
<dbReference type="InterPro" id="IPR027396">
    <property type="entry name" value="DsrEFH-like"/>
</dbReference>
<dbReference type="Gene3D" id="3.40.250.10">
    <property type="entry name" value="Rhodanese-like domain"/>
    <property type="match status" value="1"/>
</dbReference>
<evidence type="ECO:0000256" key="3">
    <source>
        <dbReference type="ARBA" id="ARBA00022630"/>
    </source>
</evidence>
<protein>
    <submittedName>
        <fullName evidence="9">CoA-disulfide reductase</fullName>
    </submittedName>
</protein>
<dbReference type="SUPFAM" id="SSF55424">
    <property type="entry name" value="FAD/NAD-linked reductases, dimerisation (C-terminal) domain"/>
    <property type="match status" value="1"/>
</dbReference>
<dbReference type="Gene3D" id="3.40.1260.10">
    <property type="entry name" value="DsrEFH-like"/>
    <property type="match status" value="1"/>
</dbReference>
<evidence type="ECO:0000313" key="11">
    <source>
        <dbReference type="Proteomes" id="UP000215545"/>
    </source>
</evidence>
<dbReference type="Pfam" id="PF13686">
    <property type="entry name" value="DrsE_2"/>
    <property type="match status" value="1"/>
</dbReference>
<dbReference type="PRINTS" id="PR00411">
    <property type="entry name" value="PNDRDTASEI"/>
</dbReference>
<keyword evidence="5" id="KW-0560">Oxidoreductase</keyword>
<dbReference type="Pfam" id="PF01206">
    <property type="entry name" value="TusA"/>
    <property type="match status" value="1"/>
</dbReference>
<dbReference type="RefSeq" id="WP_045849581.1">
    <property type="nucleotide sequence ID" value="NZ_FTLX01000001.1"/>
</dbReference>
<dbReference type="PRINTS" id="PR00368">
    <property type="entry name" value="FADPNR"/>
</dbReference>
<dbReference type="GO" id="GO:0016491">
    <property type="term" value="F:oxidoreductase activity"/>
    <property type="evidence" value="ECO:0007669"/>
    <property type="project" value="UniProtKB-KW"/>
</dbReference>
<dbReference type="SMART" id="SM00450">
    <property type="entry name" value="RHOD"/>
    <property type="match status" value="1"/>
</dbReference>